<dbReference type="InterPro" id="IPR006915">
    <property type="entry name" value="DUF637_hemagglutn_put"/>
</dbReference>
<evidence type="ECO:0000256" key="3">
    <source>
        <dbReference type="ARBA" id="ARBA00022913"/>
    </source>
</evidence>
<evidence type="ECO:0000313" key="13">
    <source>
        <dbReference type="Proteomes" id="UP000634608"/>
    </source>
</evidence>
<dbReference type="Pfam" id="PF04830">
    <property type="entry name" value="DUF637"/>
    <property type="match status" value="1"/>
</dbReference>
<keyword evidence="4" id="KW-0843">Virulence</keyword>
<dbReference type="Proteomes" id="UP000634608">
    <property type="component" value="Unassembled WGS sequence"/>
</dbReference>
<reference evidence="7" key="2">
    <citation type="submission" date="2019-07" db="EMBL/GenBank/DDBJ databases">
        <title>Biological characteristics of mucoid Acinetobacter baumannii from a general hospital in China.</title>
        <authorList>
            <person name="Hua X."/>
            <person name="Yu Y."/>
        </authorList>
    </citation>
    <scope>NUCLEOTIDE SEQUENCE</scope>
    <source>
        <strain evidence="7">N41</strain>
        <strain evidence="8">N8</strain>
    </source>
</reference>
<keyword evidence="3" id="KW-1266">Target cell cytoplasm</keyword>
<dbReference type="SMART" id="SM00912">
    <property type="entry name" value="Haemagg_act"/>
    <property type="match status" value="1"/>
</dbReference>
<proteinExistence type="predicted"/>
<evidence type="ECO:0000313" key="11">
    <source>
        <dbReference type="Proteomes" id="UP000237823"/>
    </source>
</evidence>
<dbReference type="EMBL" id="VMAF01000019">
    <property type="protein sequence ID" value="MDR8432057.1"/>
    <property type="molecule type" value="Genomic_DNA"/>
</dbReference>
<dbReference type="NCBIfam" id="TIGR01901">
    <property type="entry name" value="adhes_NPXG"/>
    <property type="match status" value="1"/>
</dbReference>
<dbReference type="GO" id="GO:0090729">
    <property type="term" value="F:toxin activity"/>
    <property type="evidence" value="ECO:0007669"/>
    <property type="project" value="UniProtKB-KW"/>
</dbReference>
<reference evidence="6" key="3">
    <citation type="submission" date="2020-08" db="EMBL/GenBank/DDBJ databases">
        <title>Diversity of carbapenem-resistant Acinetobacter baumannii and bacteriophage-mediated spread of the Oxa23 carbapenemase.</title>
        <authorList>
            <person name="Abouelfetouh A."/>
            <person name="Mattock J."/>
            <person name="Turner D."/>
            <person name="Li E."/>
            <person name="Evans B.A."/>
        </authorList>
    </citation>
    <scope>NUCLEOTIDE SEQUENCE</scope>
    <source>
        <strain evidence="6">A86</strain>
    </source>
</reference>
<organism evidence="6 13">
    <name type="scientific">Acinetobacter baumannii</name>
    <dbReference type="NCBI Taxonomy" id="470"/>
    <lineage>
        <taxon>Bacteria</taxon>
        <taxon>Pseudomonadati</taxon>
        <taxon>Pseudomonadota</taxon>
        <taxon>Gammaproteobacteria</taxon>
        <taxon>Moraxellales</taxon>
        <taxon>Moraxellaceae</taxon>
        <taxon>Acinetobacter</taxon>
        <taxon>Acinetobacter calcoaceticus/baumannii complex</taxon>
    </lineage>
</organism>
<evidence type="ECO:0000313" key="10">
    <source>
        <dbReference type="EMBL" id="QNV23514.1"/>
    </source>
</evidence>
<dbReference type="EMBL" id="JACSVK010000030">
    <property type="protein sequence ID" value="MBD0220703.1"/>
    <property type="molecule type" value="Genomic_DNA"/>
</dbReference>
<accession>A0A1J4M3Z6</accession>
<evidence type="ECO:0000313" key="12">
    <source>
        <dbReference type="Proteomes" id="UP000516419"/>
    </source>
</evidence>
<keyword evidence="2" id="KW-0800">Toxin</keyword>
<comment type="subcellular location">
    <subcellularLocation>
        <location evidence="1">Target cell</location>
        <location evidence="1">Target cell cytoplasm</location>
    </subcellularLocation>
</comment>
<dbReference type="InterPro" id="IPR011050">
    <property type="entry name" value="Pectin_lyase_fold/virulence"/>
</dbReference>
<dbReference type="EMBL" id="VMBB01000023">
    <property type="protein sequence ID" value="MDR8261743.1"/>
    <property type="molecule type" value="Genomic_DNA"/>
</dbReference>
<dbReference type="InterPro" id="IPR012334">
    <property type="entry name" value="Pectin_lyas_fold"/>
</dbReference>
<dbReference type="Proteomes" id="UP000237823">
    <property type="component" value="Unassembled WGS sequence"/>
</dbReference>
<dbReference type="RefSeq" id="WP_001039238.1">
    <property type="nucleotide sequence ID" value="NZ_AP024415.1"/>
</dbReference>
<protein>
    <submittedName>
        <fullName evidence="6">DUF637 domain-containing protein</fullName>
    </submittedName>
    <submittedName>
        <fullName evidence="7 9">Hemagglutinin</fullName>
    </submittedName>
</protein>
<dbReference type="InterPro" id="IPR057580">
    <property type="entry name" value="Deam_C"/>
</dbReference>
<evidence type="ECO:0000313" key="6">
    <source>
        <dbReference type="EMBL" id="MBD0220703.1"/>
    </source>
</evidence>
<dbReference type="Pfam" id="PF24241">
    <property type="entry name" value="Deam_C"/>
    <property type="match status" value="1"/>
</dbReference>
<dbReference type="Pfam" id="PF05860">
    <property type="entry name" value="TPS"/>
    <property type="match status" value="1"/>
</dbReference>
<dbReference type="InterPro" id="IPR006914">
    <property type="entry name" value="VENN_dom"/>
</dbReference>
<evidence type="ECO:0000313" key="7">
    <source>
        <dbReference type="EMBL" id="MDR8261743.1"/>
    </source>
</evidence>
<name>A0A1J4M3Z6_ACIBA</name>
<dbReference type="STRING" id="1096995.BJAB07104_01829"/>
<reference evidence="10 12" key="4">
    <citation type="submission" date="2020-09" db="EMBL/GenBank/DDBJ databases">
        <title>Carbapenem-Resistant Acinetobacter baumannii devoid of typical resistance factors.</title>
        <authorList>
            <person name="Hoffmann M."/>
            <person name="Luo Y."/>
            <person name="Strain E."/>
            <person name="Rand H."/>
            <person name="Javkar K.G."/>
        </authorList>
    </citation>
    <scope>NUCLEOTIDE SEQUENCE [LARGE SCALE GENOMIC DNA]</scope>
    <source>
        <strain evidence="10 12">CFSAN093705</strain>
    </source>
</reference>
<dbReference type="KEGG" id="abw:BL01_16275"/>
<evidence type="ECO:0000313" key="8">
    <source>
        <dbReference type="EMBL" id="MDR8432057.1"/>
    </source>
</evidence>
<dbReference type="Pfam" id="PF13018">
    <property type="entry name" value="ESPR"/>
    <property type="match status" value="1"/>
</dbReference>
<evidence type="ECO:0000256" key="4">
    <source>
        <dbReference type="ARBA" id="ARBA00023026"/>
    </source>
</evidence>
<evidence type="ECO:0000313" key="9">
    <source>
        <dbReference type="EMBL" id="PRN32001.1"/>
    </source>
</evidence>
<dbReference type="EMBL" id="CP061525">
    <property type="protein sequence ID" value="QNV23514.1"/>
    <property type="molecule type" value="Genomic_DNA"/>
</dbReference>
<evidence type="ECO:0000256" key="2">
    <source>
        <dbReference type="ARBA" id="ARBA00022656"/>
    </source>
</evidence>
<dbReference type="Pfam" id="PF04829">
    <property type="entry name" value="PT-VENN"/>
    <property type="match status" value="1"/>
</dbReference>
<feature type="domain" description="Filamentous haemagglutinin FhaB/tRNA nuclease CdiA-like TPS" evidence="5">
    <location>
        <begin position="98"/>
        <end position="217"/>
    </location>
</feature>
<dbReference type="Gene3D" id="2.160.20.10">
    <property type="entry name" value="Single-stranded right-handed beta-helix, Pectin lyase-like"/>
    <property type="match status" value="1"/>
</dbReference>
<dbReference type="Proteomes" id="UP000516419">
    <property type="component" value="Chromosome"/>
</dbReference>
<dbReference type="InterPro" id="IPR024973">
    <property type="entry name" value="ESPR"/>
</dbReference>
<dbReference type="SMR" id="A0A1J4M3Z6"/>
<dbReference type="SUPFAM" id="SSF51126">
    <property type="entry name" value="Pectin lyase-like"/>
    <property type="match status" value="1"/>
</dbReference>
<sequence>MNKNSYRIIYSKARQMFVAVAENVRSQTKTSGQSEASTQNNIDNTESQAFHQLWQVKALVASISLWMPLAPVYAGIVADSAANAANRAVIGAGKNSAGTVVPVVNIQTPKNGISHNIYKQFDVLAEGAVLNNSRQGATTKTVGNVAANPFLATGEARVILNEVNSSAASRFEGNLEVAGQMADVIIANPSGINIKGGGFINANKAIFTTGKPQLNADGSIKQFTVDQGKITVSANPNSKFGLGGNNNDANYVDLYARALELSAELRAKNDIQVIAGANNVSADLQDVTPKTGTGTAPTLAVDVKALGGMYANNIYLMGTEKGLGVTNAGTIQAVNNLVITSAGKIEHSGTISSTSKTQGLVNIQTTGTGTAADINSSGSINSNSALNIDSGNNLNVNAKEIIINNGSLASSPLIVNAKGNINLAADTRIMDDSQGGDVYIDAANINLAAGSELKSNRGTATIQVQKDLVAAKGAKLIAAKDLNVLSNGKLSLTENHIQASLGSINLQADSANTQNIIDLQGGTIYAGKDLNLYSSGDLNLKNLGFSLENAATRVKNIKAYSGRDLVWNNADKALPLITGMVQLDAANNLTVTAKEISNKDSIQLHANQIALNSALTSQKNIDVSSEIADLVLSQALKAQGDINLTALAGGVTANSLKATSSAGKISILANKNINLNSTQTSKAMPSADKDELTTDQTVISGLKGVTLGSIGDGIVNLQSVQVNASQGDILVSSNNGINLKANNDVVVTGDTGRFKTVNNVLKGQTVSIENSKSDIKIQNTDLSSTVGKLAINSRAGMSTIIDSVLTSKGNTELYAKDLLTLQGVNATSDQHLAVSSGRTVYSNAEYTPATKWIADKVTNLTSKGVTSVTATGNQVLQNTNLTGGAVLLEAGGFILGQTGLNLNAVGSDLLKNDTKLNSLNGDLTIQTNSNLTIDPKAYSLKAVGDIELVSKTGTLTLKGYGGTAGNGSEQVVNLDTANGSINLEGAKVDIQGSQLTAQKDIKIVSSKDDVLIDGVKNKFSGLQKLNLAQDYSLELDRLNKERLKLQSQEYFNDFSNMQKKYQYYNQVLNKYWDRSTLDQSKNENAVLWVNAYNDYHKNYNEFKNKYMVKINYPILGEPPILINLMDGSPFSADYVFSFKYDDNYLNDVKRNELFYKSNLNGSEHSETKLNSKNGNINVTSAKGLSISGGNISAQLGQVNLEASGILAEQYKSTTITESNPQPRILNASIIIDGHTDFYDKGNENDDNYSMRTLVSPTIINGDKGVNIRTVGKTKDDNLVLQATGITSKNGDVKIESNKSILFDAAVEQSYDRTTTTEKKKSWGGLKKKYITTVAENNDTNAASVDISGKNIFIETKKLDPSVDVKNPDNNIDIYSGRFTADGGKITINSGGNLNFYTVEESSDSNVDITKKSTFAGIKYNTSKTNATRTQVTELPATLKADYIGTKSGFDTRLVGTEFEYLKDATIEAGGKLDFIAAKTSITDLVKKEKNSVVWQSMQDKGSITETAQLPSFNGPVLPTFKAAGGLSVQVPISEKDANKVELRDEILKLANQPGNAYLKELVNRKDVDWQTVLLTQKDWDYKSQGLTAAGAALIVIIVTIATMGSGTAAAAGAAGGTAASGTTVGLGASMIGSAGITTTAAGAIVPSTLGAMANAAITSLATQASVGLINNGGDIGKTLKDLGSKDSIKNLAASVVTAGLMSQVGSALNLKPDSTLLPDRLANNFASSVGSTLVQTAIKGGDLGDNLQVALLAGLAGALQGELAQNLKGLEDVNYILHKIAHAAVGCAAAAATKQSCEAGAIGAGVGEIIAQEMLHGRNPTFVSAEEKAKIEAYSKLIAGTISAYAGYDVNTAANSATIAIQNNAFKDKALLKLEATRKYLDDKSKAALDGLINAYKKGDIEAAKKFKNQLDDSVTTWANSSSSYLNIETKSALGEIVIVVSDLVIPTNYVEILPVGKLSKVAKILKIGEDGTKSAGRLAEELAELQKVDIKFGKTLPGAKAPITVTAESNIGGKHMFDTNQTARPEVNRTNTPTLAAGNAKIDPSNPNLTMKNAHAEIALIQRAYDAGLTKGETMQVLVRGKEVCDHCGQVMKTMYERSGLSKLIIHDTTSGTTTTYYKVIDAKTKIATTKIEVAPIFGH</sequence>
<evidence type="ECO:0000259" key="5">
    <source>
        <dbReference type="SMART" id="SM00912"/>
    </source>
</evidence>
<reference evidence="9 11" key="1">
    <citation type="submission" date="2017-04" db="EMBL/GenBank/DDBJ databases">
        <title>Comparison of Acinetobacter baumannii whole genome sequences from two major hospitals in Kuwait.</title>
        <authorList>
            <person name="Nasser K."/>
            <person name="Habibi N."/>
            <person name="Khan M.W."/>
            <person name="Purohit P."/>
            <person name="Al-Obaid I."/>
            <person name="Dhar R."/>
            <person name="Al-Fouzan W."/>
            <person name="Mustafa A.S."/>
        </authorList>
    </citation>
    <scope>NUCLEOTIDE SEQUENCE [LARGE SCALE GENOMIC DNA]</scope>
    <source>
        <strain evidence="9 11">KUFAR57</strain>
    </source>
</reference>
<dbReference type="EMBL" id="NEPB01000044">
    <property type="protein sequence ID" value="PRN32001.1"/>
    <property type="molecule type" value="Genomic_DNA"/>
</dbReference>
<evidence type="ECO:0000256" key="1">
    <source>
        <dbReference type="ARBA" id="ARBA00004219"/>
    </source>
</evidence>
<dbReference type="InterPro" id="IPR008638">
    <property type="entry name" value="FhaB/CdiA-like_TPS"/>
</dbReference>
<gene>
    <name evidence="9" type="ORF">B9W25_15390</name>
    <name evidence="8" type="ORF">FPK63_13350</name>
    <name evidence="7" type="ORF">FPK87_14900</name>
    <name evidence="10" type="ORF">FQZ18_09345</name>
    <name evidence="6" type="ORF">IAG11_12440</name>
</gene>